<reference evidence="1 2" key="1">
    <citation type="submission" date="2022-08" db="EMBL/GenBank/DDBJ databases">
        <title>Reclassification of Massilia species as members of the genera Telluria, Duganella, Pseudoduganella, Mokoshia gen. nov. and Zemynaea gen. nov. using orthogonal and non-orthogonal genome-based approaches.</title>
        <authorList>
            <person name="Bowman J.P."/>
        </authorList>
    </citation>
    <scope>NUCLEOTIDE SEQUENCE [LARGE SCALE GENOMIC DNA]</scope>
    <source>
        <strain evidence="1 2">JCM 31607</strain>
    </source>
</reference>
<evidence type="ECO:0000313" key="1">
    <source>
        <dbReference type="EMBL" id="MCS0609185.1"/>
    </source>
</evidence>
<evidence type="ECO:0000313" key="2">
    <source>
        <dbReference type="Proteomes" id="UP001205861"/>
    </source>
</evidence>
<dbReference type="Proteomes" id="UP001205861">
    <property type="component" value="Unassembled WGS sequence"/>
</dbReference>
<dbReference type="EMBL" id="JANUGV010000003">
    <property type="protein sequence ID" value="MCS0609185.1"/>
    <property type="molecule type" value="Genomic_DNA"/>
</dbReference>
<organism evidence="1 2">
    <name type="scientific">Massilia solisilvae</name>
    <dbReference type="NCBI Taxonomy" id="1811225"/>
    <lineage>
        <taxon>Bacteria</taxon>
        <taxon>Pseudomonadati</taxon>
        <taxon>Pseudomonadota</taxon>
        <taxon>Betaproteobacteria</taxon>
        <taxon>Burkholderiales</taxon>
        <taxon>Oxalobacteraceae</taxon>
        <taxon>Telluria group</taxon>
        <taxon>Massilia</taxon>
    </lineage>
</organism>
<sequence>MNAPLAPLAPSQAMRRLADFLADSGDTLTAPEAAAQAIDQWIAAKRGQLLERVVAPDRGYRWKTLFLPEGTRLRMHCGGRSYDATVEGSDLIYEGRAVSPRQMTLSVAGKGYNAWRALWVLLPGAMRWRPASLLRREAEHQQAPTMSPFEAMNAAAQCMSQTLQTALALVDHATAQALPACERRTPQPRRRAGELLEDVCMQD</sequence>
<gene>
    <name evidence="1" type="ORF">NX773_13515</name>
</gene>
<dbReference type="RefSeq" id="WP_258856850.1">
    <property type="nucleotide sequence ID" value="NZ_JANUGV010000003.1"/>
</dbReference>
<keyword evidence="2" id="KW-1185">Reference proteome</keyword>
<comment type="caution">
    <text evidence="1">The sequence shown here is derived from an EMBL/GenBank/DDBJ whole genome shotgun (WGS) entry which is preliminary data.</text>
</comment>
<proteinExistence type="predicted"/>
<accession>A0ABT2BL52</accession>
<protein>
    <submittedName>
        <fullName evidence="1">Uncharacterized protein</fullName>
    </submittedName>
</protein>
<name>A0ABT2BL52_9BURK</name>